<dbReference type="Proteomes" id="UP000244855">
    <property type="component" value="Unassembled WGS sequence"/>
</dbReference>
<gene>
    <name evidence="4" type="ORF">DM02DRAFT_86083</name>
</gene>
<dbReference type="SUPFAM" id="SSF51445">
    <property type="entry name" value="(Trans)glycosidases"/>
    <property type="match status" value="1"/>
</dbReference>
<organism evidence="4 5">
    <name type="scientific">Periconia macrospinosa</name>
    <dbReference type="NCBI Taxonomy" id="97972"/>
    <lineage>
        <taxon>Eukaryota</taxon>
        <taxon>Fungi</taxon>
        <taxon>Dikarya</taxon>
        <taxon>Ascomycota</taxon>
        <taxon>Pezizomycotina</taxon>
        <taxon>Dothideomycetes</taxon>
        <taxon>Pleosporomycetidae</taxon>
        <taxon>Pleosporales</taxon>
        <taxon>Massarineae</taxon>
        <taxon>Periconiaceae</taxon>
        <taxon>Periconia</taxon>
    </lineage>
</organism>
<keyword evidence="1" id="KW-0812">Transmembrane</keyword>
<proteinExistence type="predicted"/>
<name>A0A2V1DH09_9PLEO</name>
<dbReference type="InterPro" id="IPR031728">
    <property type="entry name" value="GlcAase_C"/>
</dbReference>
<reference evidence="4 5" key="1">
    <citation type="journal article" date="2018" name="Sci. Rep.">
        <title>Comparative genomics provides insights into the lifestyle and reveals functional heterogeneity of dark septate endophytic fungi.</title>
        <authorList>
            <person name="Knapp D.G."/>
            <person name="Nemeth J.B."/>
            <person name="Barry K."/>
            <person name="Hainaut M."/>
            <person name="Henrissat B."/>
            <person name="Johnson J."/>
            <person name="Kuo A."/>
            <person name="Lim J.H.P."/>
            <person name="Lipzen A."/>
            <person name="Nolan M."/>
            <person name="Ohm R.A."/>
            <person name="Tamas L."/>
            <person name="Grigoriev I.V."/>
            <person name="Spatafora J.W."/>
            <person name="Nagy L.G."/>
            <person name="Kovacs G.M."/>
        </authorList>
    </citation>
    <scope>NUCLEOTIDE SEQUENCE [LARGE SCALE GENOMIC DNA]</scope>
    <source>
        <strain evidence="4 5">DSE2036</strain>
    </source>
</reference>
<keyword evidence="2" id="KW-0732">Signal</keyword>
<dbReference type="GO" id="GO:0016787">
    <property type="term" value="F:hydrolase activity"/>
    <property type="evidence" value="ECO:0007669"/>
    <property type="project" value="UniProtKB-KW"/>
</dbReference>
<dbReference type="OrthoDB" id="2831684at2759"/>
<protein>
    <submittedName>
        <fullName evidence="4">Glycoside hydrolase family 79 protein</fullName>
    </submittedName>
</protein>
<dbReference type="Pfam" id="PF16862">
    <property type="entry name" value="Glyco_hydro_79C"/>
    <property type="match status" value="1"/>
</dbReference>
<keyword evidence="1" id="KW-1133">Transmembrane helix</keyword>
<evidence type="ECO:0000256" key="2">
    <source>
        <dbReference type="SAM" id="SignalP"/>
    </source>
</evidence>
<evidence type="ECO:0000313" key="4">
    <source>
        <dbReference type="EMBL" id="PVH97318.1"/>
    </source>
</evidence>
<feature type="chain" id="PRO_5015977046" evidence="2">
    <location>
        <begin position="23"/>
        <end position="572"/>
    </location>
</feature>
<feature type="signal peptide" evidence="2">
    <location>
        <begin position="1"/>
        <end position="22"/>
    </location>
</feature>
<sequence length="572" mass="61746">MASPSLRTVLHSLALLAPLTSAQSVSLQIQPKRAGAAVSDELSPSFAGFGIEPSNLFSFTGNETPNNFSIQLLQNLADYSGAPPHIRVGGNTQDYILFNSSYTKFGWEKNAKSIGKGAIASDSMIVGPGYFKAMDRFPKGTWVTYGLNLAYQGSDAADKMVELAQAAVDGLKNTQLYSFEIGNEPDLWLQNGFRAGAWDGKAYTTAFLDAADNVYNKVLKPAGLPATFFEPPATASTIGNTFEITQLTNDGLLGDRNGNYYVGWWNQHDYFQFIGVTTEPITLDNLMNLDSTNTQFAYWEKQIKIALGTGVPYVLREMSSVGPIGMHMVSDTFGAALWTLNFFLYTATLNVSSVQMHMTDNSNASAWQPIQVYGNKPHVRPQYYAHAAVHQIIGNGNGTTQVGSLDVGKVGGDYKGRIRAYSVYANGKAQAAALINSKPGTSGSFTFNLNFGAENANKKIYLSYLTADSHEALTGTRWNGITFDDVTGRASIADDTLNVQTLDGNGQVGIQVRDSQAIVANLDWQLGSNEVIKQDGSTTSGSRRKNSAAPKTTASTMAMLMGIVSMIFICFA</sequence>
<dbReference type="AlphaFoldDB" id="A0A2V1DH09"/>
<dbReference type="PANTHER" id="PTHR36183:SF2">
    <property type="entry name" value="BETA-GLUCURONIDASE C-TERMINAL DOMAIN-CONTAINING PROTEIN"/>
    <property type="match status" value="1"/>
</dbReference>
<dbReference type="InterPro" id="IPR017853">
    <property type="entry name" value="GH"/>
</dbReference>
<dbReference type="Gene3D" id="3.20.20.80">
    <property type="entry name" value="Glycosidases"/>
    <property type="match status" value="1"/>
</dbReference>
<evidence type="ECO:0000313" key="5">
    <source>
        <dbReference type="Proteomes" id="UP000244855"/>
    </source>
</evidence>
<keyword evidence="5" id="KW-1185">Reference proteome</keyword>
<feature type="domain" description="Beta-glucuronidase C-terminal" evidence="3">
    <location>
        <begin position="420"/>
        <end position="519"/>
    </location>
</feature>
<feature type="transmembrane region" description="Helical" evidence="1">
    <location>
        <begin position="552"/>
        <end position="571"/>
    </location>
</feature>
<dbReference type="InterPro" id="IPR052974">
    <property type="entry name" value="GH79_Enzymes"/>
</dbReference>
<dbReference type="EMBL" id="KZ805439">
    <property type="protein sequence ID" value="PVH97318.1"/>
    <property type="molecule type" value="Genomic_DNA"/>
</dbReference>
<evidence type="ECO:0000259" key="3">
    <source>
        <dbReference type="Pfam" id="PF16862"/>
    </source>
</evidence>
<evidence type="ECO:0000256" key="1">
    <source>
        <dbReference type="SAM" id="Phobius"/>
    </source>
</evidence>
<keyword evidence="1" id="KW-0472">Membrane</keyword>
<accession>A0A2V1DH09</accession>
<dbReference type="PANTHER" id="PTHR36183">
    <property type="entry name" value="BETA-GLUCURONIDASE"/>
    <property type="match status" value="1"/>
</dbReference>
<keyword evidence="4" id="KW-0378">Hydrolase</keyword>